<dbReference type="Gene3D" id="3.40.50.150">
    <property type="entry name" value="Vaccinia Virus protein VP39"/>
    <property type="match status" value="1"/>
</dbReference>
<dbReference type="Proteomes" id="UP000612893">
    <property type="component" value="Unassembled WGS sequence"/>
</dbReference>
<evidence type="ECO:0000313" key="4">
    <source>
        <dbReference type="Proteomes" id="UP000612893"/>
    </source>
</evidence>
<keyword evidence="4" id="KW-1185">Reference proteome</keyword>
<evidence type="ECO:0000256" key="2">
    <source>
        <dbReference type="ARBA" id="ARBA00022679"/>
    </source>
</evidence>
<dbReference type="AlphaFoldDB" id="A0A934KA39"/>
<dbReference type="InterPro" id="IPR029063">
    <property type="entry name" value="SAM-dependent_MTases_sf"/>
</dbReference>
<comment type="caution">
    <text evidence="3">The sequence shown here is derived from an EMBL/GenBank/DDBJ whole genome shotgun (WGS) entry which is preliminary data.</text>
</comment>
<sequence length="219" mass="23333">MNPETAAAFVRAHTRLLRPPQVPELRLHLAEDAFGLWKRTEEEVGHPGVPPPYWAFAWPGGQALARYLLDNPALVRGRSVFDLGSGSGLVAIAAAQAGAASVTASEVDVFALAAIGLNAGVNGVSIACALGDAVDGDGIEVDLVLAGDLFYERPMAERVMLFLERAQARGSDVLVGDPGREYLPRPRFVPLATYEVAVPPGLEDRDVKVTNVWRPASAR</sequence>
<dbReference type="PANTHER" id="PTHR43648">
    <property type="entry name" value="ELECTRON TRANSFER FLAVOPROTEIN BETA SUBUNIT LYSINE METHYLTRANSFERASE"/>
    <property type="match status" value="1"/>
</dbReference>
<evidence type="ECO:0000256" key="1">
    <source>
        <dbReference type="ARBA" id="ARBA00022603"/>
    </source>
</evidence>
<evidence type="ECO:0000313" key="3">
    <source>
        <dbReference type="EMBL" id="MBJ7598523.1"/>
    </source>
</evidence>
<dbReference type="RefSeq" id="WP_338201591.1">
    <property type="nucleotide sequence ID" value="NZ_JAEKNR010000115.1"/>
</dbReference>
<dbReference type="GO" id="GO:0008168">
    <property type="term" value="F:methyltransferase activity"/>
    <property type="evidence" value="ECO:0007669"/>
    <property type="project" value="UniProtKB-KW"/>
</dbReference>
<dbReference type="GO" id="GO:0032259">
    <property type="term" value="P:methylation"/>
    <property type="evidence" value="ECO:0007669"/>
    <property type="project" value="UniProtKB-KW"/>
</dbReference>
<keyword evidence="1 3" id="KW-0489">Methyltransferase</keyword>
<dbReference type="EMBL" id="JAEKNR010000115">
    <property type="protein sequence ID" value="MBJ7598523.1"/>
    <property type="molecule type" value="Genomic_DNA"/>
</dbReference>
<name>A0A934KA39_9BACT</name>
<dbReference type="PANTHER" id="PTHR43648:SF1">
    <property type="entry name" value="ELECTRON TRANSFER FLAVOPROTEIN BETA SUBUNIT LYSINE METHYLTRANSFERASE"/>
    <property type="match status" value="1"/>
</dbReference>
<accession>A0A934KA39</accession>
<protein>
    <submittedName>
        <fullName evidence="3">Methyltransferase</fullName>
    </submittedName>
</protein>
<organism evidence="3 4">
    <name type="scientific">Candidatus Nephthysia bennettiae</name>
    <dbReference type="NCBI Taxonomy" id="3127016"/>
    <lineage>
        <taxon>Bacteria</taxon>
        <taxon>Bacillati</taxon>
        <taxon>Candidatus Dormiibacterota</taxon>
        <taxon>Candidatus Dormibacteria</taxon>
        <taxon>Candidatus Dormibacterales</taxon>
        <taxon>Candidatus Dormibacteraceae</taxon>
        <taxon>Candidatus Nephthysia</taxon>
    </lineage>
</organism>
<dbReference type="SUPFAM" id="SSF53335">
    <property type="entry name" value="S-adenosyl-L-methionine-dependent methyltransferases"/>
    <property type="match status" value="1"/>
</dbReference>
<keyword evidence="2" id="KW-0808">Transferase</keyword>
<proteinExistence type="predicted"/>
<reference evidence="3" key="1">
    <citation type="submission" date="2020-10" db="EMBL/GenBank/DDBJ databases">
        <title>Ca. Dormibacterota MAGs.</title>
        <authorList>
            <person name="Montgomery K."/>
        </authorList>
    </citation>
    <scope>NUCLEOTIDE SEQUENCE [LARGE SCALE GENOMIC DNA]</scope>
    <source>
        <strain evidence="3">SC8812_S17_10</strain>
    </source>
</reference>
<dbReference type="Pfam" id="PF06325">
    <property type="entry name" value="PrmA"/>
    <property type="match status" value="1"/>
</dbReference>
<dbReference type="InterPro" id="IPR050078">
    <property type="entry name" value="Ribosomal_L11_MeTrfase_PrmA"/>
</dbReference>
<gene>
    <name evidence="3" type="ORF">JF922_10620</name>
</gene>